<comment type="caution">
    <text evidence="2">The sequence shown here is derived from an EMBL/GenBank/DDBJ whole genome shotgun (WGS) entry which is preliminary data.</text>
</comment>
<evidence type="ECO:0000259" key="1">
    <source>
        <dbReference type="Pfam" id="PF01243"/>
    </source>
</evidence>
<dbReference type="SUPFAM" id="SSF50475">
    <property type="entry name" value="FMN-binding split barrel"/>
    <property type="match status" value="1"/>
</dbReference>
<proteinExistence type="predicted"/>
<dbReference type="Pfam" id="PF01243">
    <property type="entry name" value="PNPOx_N"/>
    <property type="match status" value="1"/>
</dbReference>
<keyword evidence="3" id="KW-1185">Reference proteome</keyword>
<feature type="domain" description="Pyridoxamine 5'-phosphate oxidase N-terminal" evidence="1">
    <location>
        <begin position="168"/>
        <end position="271"/>
    </location>
</feature>
<name>A0ABW5PFZ7_9BACL</name>
<gene>
    <name evidence="2" type="ORF">ACFSUF_15800</name>
</gene>
<evidence type="ECO:0000313" key="3">
    <source>
        <dbReference type="Proteomes" id="UP001597541"/>
    </source>
</evidence>
<dbReference type="PANTHER" id="PTHR42815">
    <property type="entry name" value="FAD-BINDING, PUTATIVE (AFU_ORTHOLOGUE AFUA_6G07600)-RELATED"/>
    <property type="match status" value="1"/>
</dbReference>
<dbReference type="Gene3D" id="2.30.110.10">
    <property type="entry name" value="Electron Transport, Fmn-binding Protein, Chain A"/>
    <property type="match status" value="2"/>
</dbReference>
<organism evidence="2 3">
    <name type="scientific">Paenibacillus gansuensis</name>
    <dbReference type="NCBI Taxonomy" id="306542"/>
    <lineage>
        <taxon>Bacteria</taxon>
        <taxon>Bacillati</taxon>
        <taxon>Bacillota</taxon>
        <taxon>Bacilli</taxon>
        <taxon>Bacillales</taxon>
        <taxon>Paenibacillaceae</taxon>
        <taxon>Paenibacillus</taxon>
    </lineage>
</organism>
<sequence>MSDVYHPGELAVQMLAGEQFAAEQNGAGIRPSLFKGAILYLQIQSLIVGSTMGDDGKVWCSFLTGEPGFIDVSAETEMTVTARPAASDPLLRNLQYHPEIGLLAIDFNRRIRLRINGKGSFDGDRRLEVTTEQVYGNCPKFIQRRSLQPSGGFHRTQRTADRSRVISPNQQEWISKADTFFIGSVSSEGNMDASHRGGLPGFVTVANDRSLLIPDYFGNSMFNTLGNIYSNPAAGLLFIDFNGGHSLHLSGRAEIIWDHEQVSRFPGAERLIRYEIDDVLQIENDTPILWEFHEYSPVNPLLEER</sequence>
<accession>A0ABW5PFZ7</accession>
<reference evidence="3" key="1">
    <citation type="journal article" date="2019" name="Int. J. Syst. Evol. Microbiol.">
        <title>The Global Catalogue of Microorganisms (GCM) 10K type strain sequencing project: providing services to taxonomists for standard genome sequencing and annotation.</title>
        <authorList>
            <consortium name="The Broad Institute Genomics Platform"/>
            <consortium name="The Broad Institute Genome Sequencing Center for Infectious Disease"/>
            <person name="Wu L."/>
            <person name="Ma J."/>
        </authorList>
    </citation>
    <scope>NUCLEOTIDE SEQUENCE [LARGE SCALE GENOMIC DNA]</scope>
    <source>
        <strain evidence="3">KCTC 3950</strain>
    </source>
</reference>
<dbReference type="EMBL" id="JBHUME010000009">
    <property type="protein sequence ID" value="MFD2613881.1"/>
    <property type="molecule type" value="Genomic_DNA"/>
</dbReference>
<evidence type="ECO:0000313" key="2">
    <source>
        <dbReference type="EMBL" id="MFD2613881.1"/>
    </source>
</evidence>
<protein>
    <submittedName>
        <fullName evidence="2">Pyridoxamine 5'-phosphate oxidase family protein</fullName>
    </submittedName>
</protein>
<dbReference type="PANTHER" id="PTHR42815:SF2">
    <property type="entry name" value="FAD-BINDING, PUTATIVE (AFU_ORTHOLOGUE AFUA_6G07600)-RELATED"/>
    <property type="match status" value="1"/>
</dbReference>
<dbReference type="Proteomes" id="UP001597541">
    <property type="component" value="Unassembled WGS sequence"/>
</dbReference>
<dbReference type="InterPro" id="IPR011576">
    <property type="entry name" value="Pyridox_Oxase_N"/>
</dbReference>
<dbReference type="InterPro" id="IPR012349">
    <property type="entry name" value="Split_barrel_FMN-bd"/>
</dbReference>